<name>A0A367FS86_9ACTN</name>
<dbReference type="PANTHER" id="PTHR40267:SF1">
    <property type="entry name" value="BLR3294 PROTEIN"/>
    <property type="match status" value="1"/>
</dbReference>
<organism evidence="2 3">
    <name type="scientific">Sphaerisporangium album</name>
    <dbReference type="NCBI Taxonomy" id="509200"/>
    <lineage>
        <taxon>Bacteria</taxon>
        <taxon>Bacillati</taxon>
        <taxon>Actinomycetota</taxon>
        <taxon>Actinomycetes</taxon>
        <taxon>Streptosporangiales</taxon>
        <taxon>Streptosporangiaceae</taxon>
        <taxon>Sphaerisporangium</taxon>
    </lineage>
</organism>
<feature type="region of interest" description="Disordered" evidence="1">
    <location>
        <begin position="1"/>
        <end position="20"/>
    </location>
</feature>
<dbReference type="OrthoDB" id="4537983at2"/>
<gene>
    <name evidence="2" type="ORF">DQ384_02355</name>
</gene>
<accession>A0A367FS86</accession>
<sequence length="287" mass="30107">MNAGVGGGVNGPVRNGPGEGGAPNTWSWVARLGVLVIHNDPVVEAELWGMAPPGTTVHAARFESPTSGGAEYTGAPWSEVIESPDVRRGLVQLGQMDLSAICFCFGSASFFGGLAFDDGFAAAATALAGGTPVYTAGQAIRAALTATGVRRPLVVVPPWFTAPTFAATRGYLAEAGFEAAGLLQYRLGARWQGVRRHQLFDRGGRFEVDPEEVHRQVAAAFPPDADGVLIPGSGFRSWEAIDSLEQRLSVPVITSNQACLWRLLDLTGVRTGVPGAGRLLTPRSRAA</sequence>
<evidence type="ECO:0000313" key="3">
    <source>
        <dbReference type="Proteomes" id="UP000253094"/>
    </source>
</evidence>
<dbReference type="Gene3D" id="3.40.50.12500">
    <property type="match status" value="1"/>
</dbReference>
<dbReference type="InterPro" id="IPR053714">
    <property type="entry name" value="Iso_Racemase_Enz_sf"/>
</dbReference>
<dbReference type="InterPro" id="IPR026286">
    <property type="entry name" value="MaiA/AMDase"/>
</dbReference>
<feature type="compositionally biased region" description="Gly residues" evidence="1">
    <location>
        <begin position="1"/>
        <end position="10"/>
    </location>
</feature>
<comment type="caution">
    <text evidence="2">The sequence shown here is derived from an EMBL/GenBank/DDBJ whole genome shotgun (WGS) entry which is preliminary data.</text>
</comment>
<proteinExistence type="predicted"/>
<protein>
    <recommendedName>
        <fullName evidence="4">Maleate cis-trans isomerase</fullName>
    </recommendedName>
</protein>
<dbReference type="AlphaFoldDB" id="A0A367FS86"/>
<dbReference type="Proteomes" id="UP000253094">
    <property type="component" value="Unassembled WGS sequence"/>
</dbReference>
<dbReference type="RefSeq" id="WP_114026950.1">
    <property type="nucleotide sequence ID" value="NZ_QOIL01000001.1"/>
</dbReference>
<evidence type="ECO:0008006" key="4">
    <source>
        <dbReference type="Google" id="ProtNLM"/>
    </source>
</evidence>
<evidence type="ECO:0000256" key="1">
    <source>
        <dbReference type="SAM" id="MobiDB-lite"/>
    </source>
</evidence>
<dbReference type="PANTHER" id="PTHR40267">
    <property type="entry name" value="BLR3294 PROTEIN"/>
    <property type="match status" value="1"/>
</dbReference>
<dbReference type="Pfam" id="PF17645">
    <property type="entry name" value="Amdase"/>
    <property type="match status" value="1"/>
</dbReference>
<evidence type="ECO:0000313" key="2">
    <source>
        <dbReference type="EMBL" id="RCG33286.1"/>
    </source>
</evidence>
<reference evidence="2 3" key="1">
    <citation type="submission" date="2018-06" db="EMBL/GenBank/DDBJ databases">
        <title>Sphaerisporangium craniellae sp. nov., isolated from a marine sponge in the South China Sea.</title>
        <authorList>
            <person name="Li L."/>
        </authorList>
    </citation>
    <scope>NUCLEOTIDE SEQUENCE [LARGE SCALE GENOMIC DNA]</scope>
    <source>
        <strain evidence="2 3">CCTCC AA 208026</strain>
    </source>
</reference>
<keyword evidence="3" id="KW-1185">Reference proteome</keyword>
<dbReference type="EMBL" id="QOIL01000001">
    <property type="protein sequence ID" value="RCG33286.1"/>
    <property type="molecule type" value="Genomic_DNA"/>
</dbReference>